<accession>A0A6M4ME47</accession>
<evidence type="ECO:0000313" key="2">
    <source>
        <dbReference type="Proteomes" id="UP000219285"/>
    </source>
</evidence>
<evidence type="ECO:0000313" key="1">
    <source>
        <dbReference type="EMBL" id="QJR81287.1"/>
    </source>
</evidence>
<dbReference type="RefSeq" id="WP_075607418.1">
    <property type="nucleotide sequence ID" value="NZ_CP052766.1"/>
</dbReference>
<proteinExistence type="predicted"/>
<dbReference type="OrthoDB" id="9156506at2"/>
<dbReference type="SUPFAM" id="SSF53254">
    <property type="entry name" value="Phosphoglycerate mutase-like"/>
    <property type="match status" value="1"/>
</dbReference>
<protein>
    <submittedName>
        <fullName evidence="1">Phosphoglycerate mutase family protein</fullName>
    </submittedName>
</protein>
<sequence>MEAKEIILIRHGKPASAVNDKMDAAGFAKWVRHYNRAGIHHNSRAQTTRELEAFYIMSSDLKRARLSAELYTPHAVRETSALLREMDIPRYKLKGRFKAWSWVYLNRAVWLAGKHGPFESFKEAKARVNEAVTLLEQRVALHGRVAVFGHGMTNRYLRIYLQQKGWQLVEKDNRFWGVNHLRLEEKAD</sequence>
<name>A0A6M4ME47_9ALTE</name>
<dbReference type="AlphaFoldDB" id="A0A6M4ME47"/>
<reference evidence="2" key="1">
    <citation type="submission" date="2014-12" db="EMBL/GenBank/DDBJ databases">
        <title>Complete genome sequence of a multi-drug resistant Klebsiella pneumoniae.</title>
        <authorList>
            <person name="Hua X."/>
            <person name="Chen Q."/>
            <person name="Li X."/>
            <person name="Feng Y."/>
            <person name="Ruan Z."/>
            <person name="Yu Y."/>
        </authorList>
    </citation>
    <scope>NUCLEOTIDE SEQUENCE [LARGE SCALE GENOMIC DNA]</scope>
    <source>
        <strain evidence="2">5.12</strain>
    </source>
</reference>
<keyword evidence="2" id="KW-1185">Reference proteome</keyword>
<dbReference type="Pfam" id="PF00300">
    <property type="entry name" value="His_Phos_1"/>
    <property type="match status" value="1"/>
</dbReference>
<dbReference type="EMBL" id="CP052766">
    <property type="protein sequence ID" value="QJR81287.1"/>
    <property type="molecule type" value="Genomic_DNA"/>
</dbReference>
<dbReference type="Proteomes" id="UP000219285">
    <property type="component" value="Chromosome"/>
</dbReference>
<organism evidence="1 2">
    <name type="scientific">Alteromonas pelagimontana</name>
    <dbReference type="NCBI Taxonomy" id="1858656"/>
    <lineage>
        <taxon>Bacteria</taxon>
        <taxon>Pseudomonadati</taxon>
        <taxon>Pseudomonadota</taxon>
        <taxon>Gammaproteobacteria</taxon>
        <taxon>Alteromonadales</taxon>
        <taxon>Alteromonadaceae</taxon>
        <taxon>Alteromonas/Salinimonas group</taxon>
        <taxon>Alteromonas</taxon>
    </lineage>
</organism>
<dbReference type="KEGG" id="apel:CA267_011095"/>
<dbReference type="Gene3D" id="3.40.50.1240">
    <property type="entry name" value="Phosphoglycerate mutase-like"/>
    <property type="match status" value="1"/>
</dbReference>
<gene>
    <name evidence="1" type="ORF">CA267_011095</name>
</gene>
<dbReference type="InterPro" id="IPR029033">
    <property type="entry name" value="His_PPase_superfam"/>
</dbReference>
<reference evidence="1 2" key="2">
    <citation type="submission" date="2020-04" db="EMBL/GenBank/DDBJ databases">
        <title>Complete genome sequence of Alteromonas pelagimontana 5.12T.</title>
        <authorList>
            <person name="Sinha R.K."/>
            <person name="Krishnan K.P."/>
            <person name="Kurian J.P."/>
        </authorList>
    </citation>
    <scope>NUCLEOTIDE SEQUENCE [LARGE SCALE GENOMIC DNA]</scope>
    <source>
        <strain evidence="1 2">5.12</strain>
    </source>
</reference>
<dbReference type="InterPro" id="IPR013078">
    <property type="entry name" value="His_Pase_superF_clade-1"/>
</dbReference>